<sequence>MADIRVTYDKTVDAAYVYLTEPQARVKSARMYPCDPVDVDGMINLDFDEQGRLIGIEVLAAGSKLPEYLLQSAEQVRRVGSDRSR</sequence>
<dbReference type="EMBL" id="JAAKZW010000032">
    <property type="protein sequence ID" value="NGO76305.1"/>
    <property type="molecule type" value="Genomic_DNA"/>
</dbReference>
<organism evidence="1 2">
    <name type="scientific">Streptomyces mesophilus</name>
    <dbReference type="NCBI Taxonomy" id="1775132"/>
    <lineage>
        <taxon>Bacteria</taxon>
        <taxon>Bacillati</taxon>
        <taxon>Actinomycetota</taxon>
        <taxon>Actinomycetes</taxon>
        <taxon>Kitasatosporales</taxon>
        <taxon>Streptomycetaceae</taxon>
        <taxon>Streptomyces</taxon>
    </lineage>
</organism>
<dbReference type="Pfam" id="PF10049">
    <property type="entry name" value="DUF2283"/>
    <property type="match status" value="1"/>
</dbReference>
<accession>A0A6G4XFI9</accession>
<dbReference type="AlphaFoldDB" id="A0A6G4XFI9"/>
<keyword evidence="2" id="KW-1185">Reference proteome</keyword>
<dbReference type="Proteomes" id="UP000481109">
    <property type="component" value="Unassembled WGS sequence"/>
</dbReference>
<gene>
    <name evidence="1" type="ORF">G6045_11620</name>
</gene>
<comment type="caution">
    <text evidence="1">The sequence shown here is derived from an EMBL/GenBank/DDBJ whole genome shotgun (WGS) entry which is preliminary data.</text>
</comment>
<name>A0A6G4XFI9_9ACTN</name>
<protein>
    <submittedName>
        <fullName evidence="1">DUF2283 domain-containing protein</fullName>
    </submittedName>
</protein>
<evidence type="ECO:0000313" key="2">
    <source>
        <dbReference type="Proteomes" id="UP000481109"/>
    </source>
</evidence>
<evidence type="ECO:0000313" key="1">
    <source>
        <dbReference type="EMBL" id="NGO76305.1"/>
    </source>
</evidence>
<proteinExistence type="predicted"/>
<dbReference type="InterPro" id="IPR019270">
    <property type="entry name" value="DUF2283"/>
</dbReference>
<reference evidence="1 2" key="1">
    <citation type="submission" date="2020-02" db="EMBL/GenBank/DDBJ databases">
        <title>Whole-genome analyses of novel actinobacteria.</title>
        <authorList>
            <person name="Sahin N."/>
            <person name="Tokatli A."/>
        </authorList>
    </citation>
    <scope>NUCLEOTIDE SEQUENCE [LARGE SCALE GENOMIC DNA]</scope>
    <source>
        <strain evidence="1 2">YC504</strain>
    </source>
</reference>